<dbReference type="EMBL" id="ADCP02000001">
    <property type="protein sequence ID" value="EFV43510.1"/>
    <property type="molecule type" value="Genomic_DNA"/>
</dbReference>
<protein>
    <recommendedName>
        <fullName evidence="1">VWFA domain-containing protein</fullName>
    </recommendedName>
</protein>
<dbReference type="RefSeq" id="WP_005028738.1">
    <property type="nucleotide sequence ID" value="NZ_KE150238.1"/>
</dbReference>
<keyword evidence="3" id="KW-1185">Reference proteome</keyword>
<dbReference type="PANTHER" id="PTHR41248:SF1">
    <property type="entry name" value="NORD PROTEIN"/>
    <property type="match status" value="1"/>
</dbReference>
<reference evidence="2 3" key="2">
    <citation type="submission" date="2013-04" db="EMBL/GenBank/DDBJ databases">
        <title>The Genome Sequence of Bilophila wadsworthia 3_1_6.</title>
        <authorList>
            <consortium name="The Broad Institute Genomics Platform"/>
            <person name="Earl A."/>
            <person name="Ward D."/>
            <person name="Feldgarden M."/>
            <person name="Gevers D."/>
            <person name="Sibley C."/>
            <person name="Strauss J."/>
            <person name="Allen-Vercoe E."/>
            <person name="Walker B."/>
            <person name="Young S."/>
            <person name="Zeng Q."/>
            <person name="Gargeya S."/>
            <person name="Fitzgerald M."/>
            <person name="Haas B."/>
            <person name="Abouelleil A."/>
            <person name="Allen A.W."/>
            <person name="Alvarado L."/>
            <person name="Arachchi H.M."/>
            <person name="Berlin A.M."/>
            <person name="Chapman S.B."/>
            <person name="Gainer-Dewar J."/>
            <person name="Goldberg J."/>
            <person name="Griggs A."/>
            <person name="Gujja S."/>
            <person name="Hansen M."/>
            <person name="Howarth C."/>
            <person name="Imamovic A."/>
            <person name="Ireland A."/>
            <person name="Larimer J."/>
            <person name="McCowan C."/>
            <person name="Murphy C."/>
            <person name="Pearson M."/>
            <person name="Poon T.W."/>
            <person name="Priest M."/>
            <person name="Roberts A."/>
            <person name="Saif S."/>
            <person name="Shea T."/>
            <person name="Sisk P."/>
            <person name="Sykes S."/>
            <person name="Wortman J."/>
            <person name="Nusbaum C."/>
            <person name="Birren B."/>
        </authorList>
    </citation>
    <scope>NUCLEOTIDE SEQUENCE [LARGE SCALE GENOMIC DNA]</scope>
    <source>
        <strain evidence="2 3">3_1_6</strain>
    </source>
</reference>
<dbReference type="GeneID" id="78084905"/>
<evidence type="ECO:0000313" key="3">
    <source>
        <dbReference type="Proteomes" id="UP000006034"/>
    </source>
</evidence>
<accession>E5Y933</accession>
<dbReference type="Gene3D" id="3.40.50.410">
    <property type="entry name" value="von Willebrand factor, type A domain"/>
    <property type="match status" value="1"/>
</dbReference>
<feature type="domain" description="VWFA" evidence="1">
    <location>
        <begin position="347"/>
        <end position="515"/>
    </location>
</feature>
<dbReference type="Pfam" id="PF00092">
    <property type="entry name" value="VWA"/>
    <property type="match status" value="1"/>
</dbReference>
<dbReference type="Proteomes" id="UP000006034">
    <property type="component" value="Unassembled WGS sequence"/>
</dbReference>
<evidence type="ECO:0000313" key="2">
    <source>
        <dbReference type="EMBL" id="EFV43510.1"/>
    </source>
</evidence>
<dbReference type="InterPro" id="IPR036465">
    <property type="entry name" value="vWFA_dom_sf"/>
</dbReference>
<evidence type="ECO:0000259" key="1">
    <source>
        <dbReference type="SMART" id="SM00327"/>
    </source>
</evidence>
<sequence>MIRTKDIMSCLPLLACILGKQYNITVEIGGTQAYTDGRTIHIPALKMDTDDIFIKMTRSYLDHEAAHIRYTDFQLLQQANLRRLQFHIFNIIEDWRVETLLGRHFPGCRKNFDFIIAYLFGKERQKAGSSAPVFFILEYILLTVRSWDSSEVEKNRTLSRKEMVMACPKIEKELGACLETIHANTRTTQDAIAHALLLESIIKKWIPEQSQGSTSPTENQDSPKATQGIISGEETELQNSIEDIFPKTLGTILKERLSVQAGDTETEHCTVAKPRNITPDVIPPDMLRNIDRITKGLSVRLQGLMQSLSLSAPYPSTRGRLNTAKLFRIKTGNPKVFIQKTEAVAINTSLHILLDASASMYGKRMELATASCHAIASACSGIRGLNITITAFNGNHRGDACSVYPLLKSGQPVHARINLMPSGGTPLAPALWWVMQQLLFTREQRKMLLVLTDGQPHDMNATQKAIETASKIGLEVYGLGMLDRSIGDFLLDTSRVICRLEKLPAMLFELLHDVLTRKSRPCL</sequence>
<dbReference type="InterPro" id="IPR051928">
    <property type="entry name" value="NorD/CobT"/>
</dbReference>
<proteinExistence type="predicted"/>
<organism evidence="2 3">
    <name type="scientific">Bilophila wadsworthia (strain 3_1_6)</name>
    <dbReference type="NCBI Taxonomy" id="563192"/>
    <lineage>
        <taxon>Bacteria</taxon>
        <taxon>Pseudomonadati</taxon>
        <taxon>Thermodesulfobacteriota</taxon>
        <taxon>Desulfovibrionia</taxon>
        <taxon>Desulfovibrionales</taxon>
        <taxon>Desulfovibrionaceae</taxon>
        <taxon>Bilophila</taxon>
    </lineage>
</organism>
<dbReference type="HOGENOM" id="CLU_024864_0_0_7"/>
<dbReference type="Pfam" id="PF06213">
    <property type="entry name" value="CobT"/>
    <property type="match status" value="1"/>
</dbReference>
<gene>
    <name evidence="2" type="ORF">HMPREF0179_02701</name>
</gene>
<dbReference type="SUPFAM" id="SSF53300">
    <property type="entry name" value="vWA-like"/>
    <property type="match status" value="1"/>
</dbReference>
<comment type="caution">
    <text evidence="2">The sequence shown here is derived from an EMBL/GenBank/DDBJ whole genome shotgun (WGS) entry which is preliminary data.</text>
</comment>
<dbReference type="OrthoDB" id="5429046at2"/>
<dbReference type="PANTHER" id="PTHR41248">
    <property type="entry name" value="NORD PROTEIN"/>
    <property type="match status" value="1"/>
</dbReference>
<reference evidence="2 3" key="1">
    <citation type="submission" date="2010-10" db="EMBL/GenBank/DDBJ databases">
        <authorList>
            <consortium name="The Broad Institute Genome Sequencing Platform"/>
            <person name="Ward D."/>
            <person name="Earl A."/>
            <person name="Feldgarden M."/>
            <person name="Young S.K."/>
            <person name="Gargeya S."/>
            <person name="Zeng Q."/>
            <person name="Alvarado L."/>
            <person name="Berlin A."/>
            <person name="Bochicchio J."/>
            <person name="Chapman S.B."/>
            <person name="Chen Z."/>
            <person name="Freedman E."/>
            <person name="Gellesch M."/>
            <person name="Goldberg J."/>
            <person name="Griggs A."/>
            <person name="Gujja S."/>
            <person name="Heilman E."/>
            <person name="Heiman D."/>
            <person name="Howarth C."/>
            <person name="Mehta T."/>
            <person name="Neiman D."/>
            <person name="Pearson M."/>
            <person name="Roberts A."/>
            <person name="Saif S."/>
            <person name="Shea T."/>
            <person name="Shenoy N."/>
            <person name="Sisk P."/>
            <person name="Stolte C."/>
            <person name="Sykes S."/>
            <person name="White J."/>
            <person name="Yandava C."/>
            <person name="Allen-Vercoe E."/>
            <person name="Sibley C."/>
            <person name="Ambrose C.E."/>
            <person name="Strauss J."/>
            <person name="Daigneault M."/>
            <person name="Haas B."/>
            <person name="Nusbaum C."/>
            <person name="Birren B."/>
        </authorList>
    </citation>
    <scope>NUCLEOTIDE SEQUENCE [LARGE SCALE GENOMIC DNA]</scope>
    <source>
        <strain evidence="2 3">3_1_6</strain>
    </source>
</reference>
<dbReference type="AlphaFoldDB" id="E5Y933"/>
<dbReference type="InterPro" id="IPR006538">
    <property type="entry name" value="CobT"/>
</dbReference>
<name>E5Y933_BILW3</name>
<dbReference type="GO" id="GO:0009236">
    <property type="term" value="P:cobalamin biosynthetic process"/>
    <property type="evidence" value="ECO:0007669"/>
    <property type="project" value="InterPro"/>
</dbReference>
<dbReference type="SMART" id="SM00327">
    <property type="entry name" value="VWA"/>
    <property type="match status" value="1"/>
</dbReference>
<dbReference type="eggNOG" id="COG4547">
    <property type="taxonomic scope" value="Bacteria"/>
</dbReference>
<dbReference type="InterPro" id="IPR002035">
    <property type="entry name" value="VWF_A"/>
</dbReference>
<dbReference type="STRING" id="563192.HMPREF0179_02701"/>